<dbReference type="PANTHER" id="PTHR43667">
    <property type="entry name" value="CYCLOPROPANE-FATTY-ACYL-PHOSPHOLIPID SYNTHASE"/>
    <property type="match status" value="1"/>
</dbReference>
<dbReference type="Gene3D" id="3.40.50.150">
    <property type="entry name" value="Vaccinia Virus protein VP39"/>
    <property type="match status" value="1"/>
</dbReference>
<dbReference type="Pfam" id="PF10119">
    <property type="entry name" value="MethyTransf_Reg"/>
    <property type="match status" value="1"/>
</dbReference>
<sequence length="536" mass="58533">MNSPDTANQLIAEHYDRTQYTSNAFFYSSPGHLRATAHLYGVETVPIEKARVLELGCAAGGNLLPFALAYPDAHAVGVDLSPLQIQQGQKVVQDLGIKNLDLRAMSLTDIDNDFGEFDYIIVHGVFSWVPPEVRQAILRICRENLSPQGIAYVSYNTYPGWKAGDIVRDAMLLHSHSATSDEEKLSSAKAMLTLLSDGLAASNPLAPSLRAAVAQLQKQSDYYVAHEYLETFNAPCYFLEFADAAQQAGLAYLGDAEAHCELSATYGQNVQLNHSLIALGQPKVLRQQYLDLAVGRNFRKSMLVHQEREADVAVSPNLDLLRDLRWAGHFTKADTPANAPVGSQAFTNHKGGPLHTSEAKVLAVIKVLSDAWPATISFSDLVLQVQASTLVEGNSGTAEQSVQEALEILFKLNQLRFSLEAGPYDDKRHDIPTLIPGFAYMQVASKDAAFGVGCFSFWHDVVNVQLKDAEAFILPYMNGTNSAAQLRTRLCDALRQGKVAGTDGNMLTGQRNLDAKVQEMLDKLMALLKAKGLLLA</sequence>
<dbReference type="EMBL" id="QNRQ01000003">
    <property type="protein sequence ID" value="RBP41046.1"/>
    <property type="molecule type" value="Genomic_DNA"/>
</dbReference>
<evidence type="ECO:0000313" key="4">
    <source>
        <dbReference type="EMBL" id="RBP41046.1"/>
    </source>
</evidence>
<feature type="domain" description="PKMT C-terminal winged helix" evidence="3">
    <location>
        <begin position="454"/>
        <end position="533"/>
    </location>
</feature>
<protein>
    <submittedName>
        <fullName evidence="4">Methyltransferase family protein</fullName>
    </submittedName>
</protein>
<dbReference type="InterPro" id="IPR048976">
    <property type="entry name" value="WHD_PKMT"/>
</dbReference>
<dbReference type="AlphaFoldDB" id="A0A366HEX4"/>
<keyword evidence="5" id="KW-1185">Reference proteome</keyword>
<feature type="domain" description="Methyltransferase regulatory" evidence="1">
    <location>
        <begin position="221"/>
        <end position="305"/>
    </location>
</feature>
<dbReference type="RefSeq" id="WP_180148052.1">
    <property type="nucleotide sequence ID" value="NZ_JACCEU010000004.1"/>
</dbReference>
<feature type="domain" description="Methyltransferase" evidence="2">
    <location>
        <begin position="52"/>
        <end position="149"/>
    </location>
</feature>
<dbReference type="CDD" id="cd02440">
    <property type="entry name" value="AdoMet_MTases"/>
    <property type="match status" value="1"/>
</dbReference>
<proteinExistence type="predicted"/>
<comment type="caution">
    <text evidence="4">The sequence shown here is derived from an EMBL/GenBank/DDBJ whole genome shotgun (WGS) entry which is preliminary data.</text>
</comment>
<name>A0A366HEX4_9BURK</name>
<gene>
    <name evidence="4" type="ORF">DFR37_103392</name>
</gene>
<dbReference type="InterPro" id="IPR050723">
    <property type="entry name" value="CFA/CMAS"/>
</dbReference>
<dbReference type="PANTHER" id="PTHR43667:SF2">
    <property type="entry name" value="FATTY ACID C-METHYL TRANSFERASE"/>
    <property type="match status" value="1"/>
</dbReference>
<accession>A0A366HEX4</accession>
<evidence type="ECO:0000259" key="2">
    <source>
        <dbReference type="Pfam" id="PF13649"/>
    </source>
</evidence>
<evidence type="ECO:0000259" key="1">
    <source>
        <dbReference type="Pfam" id="PF10119"/>
    </source>
</evidence>
<dbReference type="Pfam" id="PF21782">
    <property type="entry name" value="WHD_PKMT"/>
    <property type="match status" value="1"/>
</dbReference>
<dbReference type="InterPro" id="IPR041698">
    <property type="entry name" value="Methyltransf_25"/>
</dbReference>
<reference evidence="4 5" key="1">
    <citation type="submission" date="2018-06" db="EMBL/GenBank/DDBJ databases">
        <title>Genomic Encyclopedia of Type Strains, Phase IV (KMG-IV): sequencing the most valuable type-strain genomes for metagenomic binning, comparative biology and taxonomic classification.</title>
        <authorList>
            <person name="Goeker M."/>
        </authorList>
    </citation>
    <scope>NUCLEOTIDE SEQUENCE [LARGE SCALE GENOMIC DNA]</scope>
    <source>
        <strain evidence="4 5">DSM 25520</strain>
    </source>
</reference>
<keyword evidence="4" id="KW-0808">Transferase</keyword>
<evidence type="ECO:0000313" key="5">
    <source>
        <dbReference type="Proteomes" id="UP000253628"/>
    </source>
</evidence>
<dbReference type="InterPro" id="IPR029063">
    <property type="entry name" value="SAM-dependent_MTases_sf"/>
</dbReference>
<dbReference type="GO" id="GO:0032259">
    <property type="term" value="P:methylation"/>
    <property type="evidence" value="ECO:0007669"/>
    <property type="project" value="UniProtKB-KW"/>
</dbReference>
<dbReference type="Pfam" id="PF13649">
    <property type="entry name" value="Methyltransf_25"/>
    <property type="match status" value="1"/>
</dbReference>
<dbReference type="GO" id="GO:0008168">
    <property type="term" value="F:methyltransferase activity"/>
    <property type="evidence" value="ECO:0007669"/>
    <property type="project" value="UniProtKB-KW"/>
</dbReference>
<keyword evidence="4" id="KW-0489">Methyltransferase</keyword>
<evidence type="ECO:0000259" key="3">
    <source>
        <dbReference type="Pfam" id="PF21782"/>
    </source>
</evidence>
<organism evidence="4 5">
    <name type="scientific">Eoetvoesiella caeni</name>
    <dbReference type="NCBI Taxonomy" id="645616"/>
    <lineage>
        <taxon>Bacteria</taxon>
        <taxon>Pseudomonadati</taxon>
        <taxon>Pseudomonadota</taxon>
        <taxon>Betaproteobacteria</taxon>
        <taxon>Burkholderiales</taxon>
        <taxon>Alcaligenaceae</taxon>
        <taxon>Eoetvoesiella</taxon>
    </lineage>
</organism>
<dbReference type="InterPro" id="IPR018773">
    <property type="entry name" value="MeTrfase_reg_dom_prd"/>
</dbReference>
<dbReference type="Proteomes" id="UP000253628">
    <property type="component" value="Unassembled WGS sequence"/>
</dbReference>
<dbReference type="SUPFAM" id="SSF53335">
    <property type="entry name" value="S-adenosyl-L-methionine-dependent methyltransferases"/>
    <property type="match status" value="1"/>
</dbReference>